<organism evidence="4">
    <name type="scientific">Anguilla anguilla</name>
    <name type="common">European freshwater eel</name>
    <name type="synonym">Muraena anguilla</name>
    <dbReference type="NCBI Taxonomy" id="7936"/>
    <lineage>
        <taxon>Eukaryota</taxon>
        <taxon>Metazoa</taxon>
        <taxon>Chordata</taxon>
        <taxon>Craniata</taxon>
        <taxon>Vertebrata</taxon>
        <taxon>Euteleostomi</taxon>
        <taxon>Actinopterygii</taxon>
        <taxon>Neopterygii</taxon>
        <taxon>Teleostei</taxon>
        <taxon>Anguilliformes</taxon>
        <taxon>Anguillidae</taxon>
        <taxon>Anguilla</taxon>
    </lineage>
</organism>
<dbReference type="EMBL" id="GBXM01001780">
    <property type="protein sequence ID" value="JAI06798.1"/>
    <property type="molecule type" value="Transcribed_RNA"/>
</dbReference>
<reference evidence="4" key="1">
    <citation type="submission" date="2014-11" db="EMBL/GenBank/DDBJ databases">
        <authorList>
            <person name="Amaro Gonzalez C."/>
        </authorList>
    </citation>
    <scope>NUCLEOTIDE SEQUENCE</scope>
</reference>
<dbReference type="InterPro" id="IPR000569">
    <property type="entry name" value="HECT_dom"/>
</dbReference>
<evidence type="ECO:0000256" key="2">
    <source>
        <dbReference type="ARBA" id="ARBA00022786"/>
    </source>
</evidence>
<keyword evidence="2" id="KW-0833">Ubl conjugation pathway</keyword>
<evidence type="ECO:0000313" key="4">
    <source>
        <dbReference type="EMBL" id="JAI06798.1"/>
    </source>
</evidence>
<name>A0A0E9XVQ2_ANGAN</name>
<sequence>MCCDIHKEHVFFLPLKQNAIYKGYMPTDINIKNFWTVFFELSEEKKKSFLCEYFWTSSQMLTLHYTQYFTYFVKAFI</sequence>
<reference evidence="4" key="2">
    <citation type="journal article" date="2015" name="Fish Shellfish Immunol.">
        <title>Early steps in the European eel (Anguilla anguilla)-Vibrio vulnificus interaction in the gills: Role of the RtxA13 toxin.</title>
        <authorList>
            <person name="Callol A."/>
            <person name="Pajuelo D."/>
            <person name="Ebbesson L."/>
            <person name="Teles M."/>
            <person name="MacKenzie S."/>
            <person name="Amaro C."/>
        </authorList>
    </citation>
    <scope>NUCLEOTIDE SEQUENCE</scope>
</reference>
<dbReference type="AlphaFoldDB" id="A0A0E9XVQ2"/>
<dbReference type="GO" id="GO:0004842">
    <property type="term" value="F:ubiquitin-protein transferase activity"/>
    <property type="evidence" value="ECO:0007669"/>
    <property type="project" value="InterPro"/>
</dbReference>
<accession>A0A0E9XVQ2</accession>
<dbReference type="InterPro" id="IPR035983">
    <property type="entry name" value="Hect_E3_ubiquitin_ligase"/>
</dbReference>
<dbReference type="SUPFAM" id="SSF56204">
    <property type="entry name" value="Hect, E3 ligase catalytic domain"/>
    <property type="match status" value="1"/>
</dbReference>
<feature type="domain" description="HECT" evidence="3">
    <location>
        <begin position="14"/>
        <end position="59"/>
    </location>
</feature>
<protein>
    <recommendedName>
        <fullName evidence="3">HECT domain-containing protein</fullName>
    </recommendedName>
</protein>
<evidence type="ECO:0000256" key="1">
    <source>
        <dbReference type="ARBA" id="ARBA00022679"/>
    </source>
</evidence>
<proteinExistence type="predicted"/>
<keyword evidence="1" id="KW-0808">Transferase</keyword>
<dbReference type="Gene3D" id="3.30.2410.10">
    <property type="entry name" value="Hect, E3 ligase catalytic domain"/>
    <property type="match status" value="1"/>
</dbReference>
<evidence type="ECO:0000259" key="3">
    <source>
        <dbReference type="Pfam" id="PF00632"/>
    </source>
</evidence>
<dbReference type="Pfam" id="PF00632">
    <property type="entry name" value="HECT"/>
    <property type="match status" value="1"/>
</dbReference>